<keyword evidence="1" id="KW-0472">Membrane</keyword>
<accession>A0A835UMB4</accession>
<dbReference type="EMBL" id="JADCNM010000010">
    <property type="protein sequence ID" value="KAG0464636.1"/>
    <property type="molecule type" value="Genomic_DNA"/>
</dbReference>
<protein>
    <submittedName>
        <fullName evidence="2">Uncharacterized protein</fullName>
    </submittedName>
</protein>
<gene>
    <name evidence="2" type="ORF">HPP92_018800</name>
</gene>
<dbReference type="AlphaFoldDB" id="A0A835UMB4"/>
<reference evidence="2 3" key="1">
    <citation type="journal article" date="2020" name="Nat. Food">
        <title>A phased Vanilla planifolia genome enables genetic improvement of flavour and production.</title>
        <authorList>
            <person name="Hasing T."/>
            <person name="Tang H."/>
            <person name="Brym M."/>
            <person name="Khazi F."/>
            <person name="Huang T."/>
            <person name="Chambers A.H."/>
        </authorList>
    </citation>
    <scope>NUCLEOTIDE SEQUENCE [LARGE SCALE GENOMIC DNA]</scope>
    <source>
        <tissue evidence="2">Leaf</tissue>
    </source>
</reference>
<evidence type="ECO:0000256" key="1">
    <source>
        <dbReference type="SAM" id="Phobius"/>
    </source>
</evidence>
<evidence type="ECO:0000313" key="2">
    <source>
        <dbReference type="EMBL" id="KAG0464636.1"/>
    </source>
</evidence>
<name>A0A835UMB4_VANPL</name>
<evidence type="ECO:0000313" key="3">
    <source>
        <dbReference type="Proteomes" id="UP000639772"/>
    </source>
</evidence>
<organism evidence="2 3">
    <name type="scientific">Vanilla planifolia</name>
    <name type="common">Vanilla</name>
    <dbReference type="NCBI Taxonomy" id="51239"/>
    <lineage>
        <taxon>Eukaryota</taxon>
        <taxon>Viridiplantae</taxon>
        <taxon>Streptophyta</taxon>
        <taxon>Embryophyta</taxon>
        <taxon>Tracheophyta</taxon>
        <taxon>Spermatophyta</taxon>
        <taxon>Magnoliopsida</taxon>
        <taxon>Liliopsida</taxon>
        <taxon>Asparagales</taxon>
        <taxon>Orchidaceae</taxon>
        <taxon>Vanilloideae</taxon>
        <taxon>Vanilleae</taxon>
        <taxon>Vanilla</taxon>
    </lineage>
</organism>
<dbReference type="Proteomes" id="UP000639772">
    <property type="component" value="Chromosome 10"/>
</dbReference>
<sequence>METVATIVYSIKGPTNKNFTCVLRGKLKPKPQREAKGIHRMARRKLLAKSGILSSLVELIIFGWTATSQDRKQELMN</sequence>
<keyword evidence="1" id="KW-0812">Transmembrane</keyword>
<feature type="transmembrane region" description="Helical" evidence="1">
    <location>
        <begin position="46"/>
        <end position="67"/>
    </location>
</feature>
<proteinExistence type="predicted"/>
<keyword evidence="1" id="KW-1133">Transmembrane helix</keyword>
<comment type="caution">
    <text evidence="2">The sequence shown here is derived from an EMBL/GenBank/DDBJ whole genome shotgun (WGS) entry which is preliminary data.</text>
</comment>